<protein>
    <submittedName>
        <fullName evidence="2">Uncharacterized protein</fullName>
    </submittedName>
</protein>
<keyword evidence="1" id="KW-0472">Membrane</keyword>
<gene>
    <name evidence="2" type="ORF">H9L14_02730</name>
</gene>
<dbReference type="RefSeq" id="WP_187709135.1">
    <property type="nucleotide sequence ID" value="NZ_CP060782.1"/>
</dbReference>
<evidence type="ECO:0000256" key="1">
    <source>
        <dbReference type="SAM" id="Phobius"/>
    </source>
</evidence>
<reference evidence="2 3" key="1">
    <citation type="submission" date="2020-08" db="EMBL/GenBank/DDBJ databases">
        <title>Genome sequence of Sphingomonas sediminicola KACC 15039T.</title>
        <authorList>
            <person name="Hyun D.-W."/>
            <person name="Bae J.-W."/>
        </authorList>
    </citation>
    <scope>NUCLEOTIDE SEQUENCE [LARGE SCALE GENOMIC DNA]</scope>
    <source>
        <strain evidence="2 3">KACC 15039</strain>
    </source>
</reference>
<proteinExistence type="predicted"/>
<sequence>MTAKTERKIAAAGMAGAVLAILAAMLVLSGLMVGLGARDDRVLMTASTGNHR</sequence>
<keyword evidence="3" id="KW-1185">Reference proteome</keyword>
<dbReference type="EMBL" id="CP060782">
    <property type="protein sequence ID" value="QNP46182.1"/>
    <property type="molecule type" value="Genomic_DNA"/>
</dbReference>
<accession>A0ABX6TB51</accession>
<evidence type="ECO:0000313" key="2">
    <source>
        <dbReference type="EMBL" id="QNP46182.1"/>
    </source>
</evidence>
<feature type="transmembrane region" description="Helical" evidence="1">
    <location>
        <begin position="12"/>
        <end position="35"/>
    </location>
</feature>
<keyword evidence="1" id="KW-0812">Transmembrane</keyword>
<evidence type="ECO:0000313" key="3">
    <source>
        <dbReference type="Proteomes" id="UP000516105"/>
    </source>
</evidence>
<keyword evidence="1" id="KW-1133">Transmembrane helix</keyword>
<dbReference type="Proteomes" id="UP000516105">
    <property type="component" value="Chromosome"/>
</dbReference>
<name>A0ABX6TB51_9SPHN</name>
<organism evidence="2 3">
    <name type="scientific">Sphingomonas sediminicola</name>
    <dbReference type="NCBI Taxonomy" id="386874"/>
    <lineage>
        <taxon>Bacteria</taxon>
        <taxon>Pseudomonadati</taxon>
        <taxon>Pseudomonadota</taxon>
        <taxon>Alphaproteobacteria</taxon>
        <taxon>Sphingomonadales</taxon>
        <taxon>Sphingomonadaceae</taxon>
        <taxon>Sphingomonas</taxon>
    </lineage>
</organism>